<dbReference type="SUPFAM" id="SSF51735">
    <property type="entry name" value="NAD(P)-binding Rossmann-fold domains"/>
    <property type="match status" value="1"/>
</dbReference>
<sequence>MTQGLLEATPAATIVRFRCTVPQRYRCTRQARGRQGVQIHAGSIAPGDTVLVAGATGGVGQILTAKLLERGYKVRAMTRSREKASQLLGEKEGLEVIVADAKDPQSLSAAVQGITAVAAVTGTTAFPSKKWTGNNGPEQTDLIAMRNLIEATPKSVKRFVLTTSAGVDRSNKIPFSILNLFGVLKFKKQAEMLLQESGLPWTILRPSRLTDGPYTSFDLNTLLQATAGTRQDVQISMQDDQLGEASRIAVAEAIVQLLAIDAAEGRKYSIASKEGDGPGTDPAKWKALLGV</sequence>
<evidence type="ECO:0000259" key="1">
    <source>
        <dbReference type="Pfam" id="PF13460"/>
    </source>
</evidence>
<dbReference type="InterPro" id="IPR016040">
    <property type="entry name" value="NAD(P)-bd_dom"/>
</dbReference>
<gene>
    <name evidence="2" type="primary">g1430</name>
    <name evidence="2" type="ORF">VP750_LOCUS1230</name>
</gene>
<organism evidence="2 3">
    <name type="scientific">Coccomyxa viridis</name>
    <dbReference type="NCBI Taxonomy" id="1274662"/>
    <lineage>
        <taxon>Eukaryota</taxon>
        <taxon>Viridiplantae</taxon>
        <taxon>Chlorophyta</taxon>
        <taxon>core chlorophytes</taxon>
        <taxon>Trebouxiophyceae</taxon>
        <taxon>Trebouxiophyceae incertae sedis</taxon>
        <taxon>Coccomyxaceae</taxon>
        <taxon>Coccomyxa</taxon>
    </lineage>
</organism>
<dbReference type="CDD" id="cd05243">
    <property type="entry name" value="SDR_a5"/>
    <property type="match status" value="1"/>
</dbReference>
<keyword evidence="3" id="KW-1185">Reference proteome</keyword>
<evidence type="ECO:0000313" key="2">
    <source>
        <dbReference type="EMBL" id="CAL5219571.1"/>
    </source>
</evidence>
<dbReference type="Proteomes" id="UP001497392">
    <property type="component" value="Unassembled WGS sequence"/>
</dbReference>
<comment type="caution">
    <text evidence="2">The sequence shown here is derived from an EMBL/GenBank/DDBJ whole genome shotgun (WGS) entry which is preliminary data.</text>
</comment>
<proteinExistence type="predicted"/>
<dbReference type="Pfam" id="PF13460">
    <property type="entry name" value="NAD_binding_10"/>
    <property type="match status" value="1"/>
</dbReference>
<protein>
    <submittedName>
        <fullName evidence="2">G1430 protein</fullName>
    </submittedName>
</protein>
<dbReference type="Gene3D" id="3.40.50.720">
    <property type="entry name" value="NAD(P)-binding Rossmann-like Domain"/>
    <property type="match status" value="1"/>
</dbReference>
<dbReference type="InterPro" id="IPR036291">
    <property type="entry name" value="NAD(P)-bd_dom_sf"/>
</dbReference>
<dbReference type="EMBL" id="CAXHTA020000002">
    <property type="protein sequence ID" value="CAL5219571.1"/>
    <property type="molecule type" value="Genomic_DNA"/>
</dbReference>
<evidence type="ECO:0000313" key="3">
    <source>
        <dbReference type="Proteomes" id="UP001497392"/>
    </source>
</evidence>
<dbReference type="PANTHER" id="PTHR15020:SF50">
    <property type="entry name" value="UPF0659 PROTEIN YMR090W"/>
    <property type="match status" value="1"/>
</dbReference>
<feature type="domain" description="NAD(P)-binding" evidence="1">
    <location>
        <begin position="54"/>
        <end position="258"/>
    </location>
</feature>
<reference evidence="2 3" key="1">
    <citation type="submission" date="2024-06" db="EMBL/GenBank/DDBJ databases">
        <authorList>
            <person name="Kraege A."/>
            <person name="Thomma B."/>
        </authorList>
    </citation>
    <scope>NUCLEOTIDE SEQUENCE [LARGE SCALE GENOMIC DNA]</scope>
</reference>
<accession>A0ABP1FI36</accession>
<name>A0ABP1FI36_9CHLO</name>
<dbReference type="PANTHER" id="PTHR15020">
    <property type="entry name" value="FLAVIN REDUCTASE-RELATED"/>
    <property type="match status" value="1"/>
</dbReference>